<evidence type="ECO:0000313" key="19">
    <source>
        <dbReference type="Proteomes" id="UP001311799"/>
    </source>
</evidence>
<keyword evidence="5" id="KW-0820">tRNA-binding</keyword>
<dbReference type="GO" id="GO:0005634">
    <property type="term" value="C:nucleus"/>
    <property type="evidence" value="ECO:0007669"/>
    <property type="project" value="TreeGrafter"/>
</dbReference>
<dbReference type="GO" id="GO:0106261">
    <property type="term" value="F:tRNA uridine(34) acetyltransferase activity"/>
    <property type="evidence" value="ECO:0007669"/>
    <property type="project" value="UniProtKB-EC"/>
</dbReference>
<keyword evidence="8" id="KW-0819">tRNA processing</keyword>
<dbReference type="SFLD" id="SFLDF00344">
    <property type="entry name" value="ELP3-like"/>
    <property type="match status" value="1"/>
</dbReference>
<sequence>MEKTRKNDDHSNEDDIVETSLTFEEVNNSIPALRDDFPIYAGQIKQLTKEDLMNTHRRRHLESFCKSSSEWLNYDKRQKWEENLEVETLFSFVHELILLSPKTKKEYENVINILRRRHKIAPSKSQIIRVYEEIISQKGLDLPDESVKIIYQDFIETNENGKINNIEKSLLSKKAVRSQSGVVVITILTSPGEFSCKHDCHYCPNEPGQPRSYLSTEPAVLRANQNSFDPINQFRDRSITLKNNGHIIDKIEILILGGTWSGYPKEYKNNFIRDVYYAANTFTNRNSVSDKNDYIDREKLSLHEEIELNQSAECRIIGLTLETRPDYITIDEIIHLRQLGCTRVQLGIQHTDHLVLKLINRGCYMRQIVRSIRLLKDTGYKVDIHLMPDLPNPYDHSNGIGSNFSKTELEILKKKTMFLRELQKQIGFDNAQTLGIVNDYLMLSDVLGDPKLQCDQWKLYPCEVVPFSKIEEWYEKKLYIPYAELFPDTLCYLLLSCKLGLHPWIRINRVIRDIPNQSIIAGNSCTNLRQTIHDKMRLLNLYCRCLRCREIKDKHIQQRHENKTQINSTSLILNDKETNINKNKKKKVKKIRQKEKENYIRERDRTIVLRIRKYDSYGGLEFFISLESKDESDLFGFIRLRIRYKDEIVNNKFSNNLEVESHDLNNFDYSSEEFLEDSEEILNKIPVIRNSALIRELHIYGTVVPHYTTRNEVEGAVQHKGFGKALLRAAEYLSFIHGFSRIVVISGVGVREYYGNNGYSLEDTYMVKNLDSSFISISDDFEISFLDCSLDTNLFNVLEHIRNMESNRELRDLGNYKEIPGLAISKEIDLNHYINSISLEMFNNDFTQNQNYSFSIYKECELPKNRNNIKLGIFGKIKSIFYRFNNPQFSWMIGIGVITTSIFGLTYLKNKNKFI</sequence>
<evidence type="ECO:0000256" key="5">
    <source>
        <dbReference type="ARBA" id="ARBA00022555"/>
    </source>
</evidence>
<dbReference type="SFLD" id="SFLDS00029">
    <property type="entry name" value="Radical_SAM"/>
    <property type="match status" value="1"/>
</dbReference>
<dbReference type="AlphaFoldDB" id="A0AAV9XTK1"/>
<feature type="transmembrane region" description="Helical" evidence="16">
    <location>
        <begin position="889"/>
        <end position="908"/>
    </location>
</feature>
<evidence type="ECO:0000256" key="11">
    <source>
        <dbReference type="ARBA" id="ARBA00023004"/>
    </source>
</evidence>
<keyword evidence="12" id="KW-0411">Iron-sulfur</keyword>
<dbReference type="Pfam" id="PF04055">
    <property type="entry name" value="Radical_SAM"/>
    <property type="match status" value="1"/>
</dbReference>
<dbReference type="GO" id="GO:0051539">
    <property type="term" value="F:4 iron, 4 sulfur cluster binding"/>
    <property type="evidence" value="ECO:0007669"/>
    <property type="project" value="UniProtKB-KW"/>
</dbReference>
<evidence type="ECO:0000256" key="1">
    <source>
        <dbReference type="ARBA" id="ARBA00001966"/>
    </source>
</evidence>
<dbReference type="InterPro" id="IPR039661">
    <property type="entry name" value="ELP3"/>
</dbReference>
<dbReference type="GO" id="GO:0033588">
    <property type="term" value="C:elongator holoenzyme complex"/>
    <property type="evidence" value="ECO:0007669"/>
    <property type="project" value="TreeGrafter"/>
</dbReference>
<evidence type="ECO:0000256" key="10">
    <source>
        <dbReference type="ARBA" id="ARBA00022884"/>
    </source>
</evidence>
<organism evidence="18 19">
    <name type="scientific">Cryptosporidium xiaoi</name>
    <dbReference type="NCBI Taxonomy" id="659607"/>
    <lineage>
        <taxon>Eukaryota</taxon>
        <taxon>Sar</taxon>
        <taxon>Alveolata</taxon>
        <taxon>Apicomplexa</taxon>
        <taxon>Conoidasida</taxon>
        <taxon>Coccidia</taxon>
        <taxon>Eucoccidiorida</taxon>
        <taxon>Eimeriorina</taxon>
        <taxon>Cryptosporidiidae</taxon>
        <taxon>Cryptosporidium</taxon>
    </lineage>
</organism>
<dbReference type="InterPro" id="IPR006638">
    <property type="entry name" value="Elp3/MiaA/NifB-like_rSAM"/>
</dbReference>
<evidence type="ECO:0000256" key="3">
    <source>
        <dbReference type="ARBA" id="ARBA00005494"/>
    </source>
</evidence>
<dbReference type="PANTHER" id="PTHR11135">
    <property type="entry name" value="HISTONE ACETYLTRANSFERASE-RELATED"/>
    <property type="match status" value="1"/>
</dbReference>
<keyword evidence="16" id="KW-1133">Transmembrane helix</keyword>
<comment type="catalytic activity">
    <reaction evidence="15">
        <text>uridine(34) in tRNA + acetyl-CoA + S-adenosyl-L-methionine + H2O = 5-(carboxymethyl)uridine(34) in tRNA + 5'-deoxyadenosine + L-methionine + CoA + 2 H(+)</text>
        <dbReference type="Rhea" id="RHEA:61020"/>
        <dbReference type="Rhea" id="RHEA-COMP:10407"/>
        <dbReference type="Rhea" id="RHEA-COMP:11727"/>
        <dbReference type="ChEBI" id="CHEBI:15377"/>
        <dbReference type="ChEBI" id="CHEBI:15378"/>
        <dbReference type="ChEBI" id="CHEBI:17319"/>
        <dbReference type="ChEBI" id="CHEBI:57287"/>
        <dbReference type="ChEBI" id="CHEBI:57288"/>
        <dbReference type="ChEBI" id="CHEBI:57844"/>
        <dbReference type="ChEBI" id="CHEBI:59789"/>
        <dbReference type="ChEBI" id="CHEBI:65315"/>
        <dbReference type="ChEBI" id="CHEBI:74882"/>
        <dbReference type="EC" id="2.3.1.311"/>
    </reaction>
    <physiologicalReaction direction="left-to-right" evidence="15">
        <dbReference type="Rhea" id="RHEA:61021"/>
    </physiologicalReaction>
</comment>
<dbReference type="Pfam" id="PF16199">
    <property type="entry name" value="Radical_SAM_C"/>
    <property type="match status" value="1"/>
</dbReference>
<comment type="cofactor">
    <cofactor evidence="1">
        <name>[4Fe-4S] cluster</name>
        <dbReference type="ChEBI" id="CHEBI:49883"/>
    </cofactor>
</comment>
<dbReference type="GO" id="GO:0046872">
    <property type="term" value="F:metal ion binding"/>
    <property type="evidence" value="ECO:0007669"/>
    <property type="project" value="UniProtKB-KW"/>
</dbReference>
<evidence type="ECO:0000256" key="15">
    <source>
        <dbReference type="ARBA" id="ARBA00047372"/>
    </source>
</evidence>
<evidence type="ECO:0000256" key="6">
    <source>
        <dbReference type="ARBA" id="ARBA00022679"/>
    </source>
</evidence>
<keyword evidence="6" id="KW-0808">Transferase</keyword>
<evidence type="ECO:0000256" key="9">
    <source>
        <dbReference type="ARBA" id="ARBA00022723"/>
    </source>
</evidence>
<dbReference type="EMBL" id="JAWDEY010000036">
    <property type="protein sequence ID" value="KAK6587818.1"/>
    <property type="molecule type" value="Genomic_DNA"/>
</dbReference>
<keyword evidence="10" id="KW-0694">RNA-binding</keyword>
<evidence type="ECO:0000256" key="4">
    <source>
        <dbReference type="ARBA" id="ARBA00022485"/>
    </source>
</evidence>
<evidence type="ECO:0000256" key="14">
    <source>
        <dbReference type="ARBA" id="ARBA00044771"/>
    </source>
</evidence>
<evidence type="ECO:0000256" key="7">
    <source>
        <dbReference type="ARBA" id="ARBA00022691"/>
    </source>
</evidence>
<keyword evidence="4" id="KW-0004">4Fe-4S</keyword>
<dbReference type="GO" id="GO:0000049">
    <property type="term" value="F:tRNA binding"/>
    <property type="evidence" value="ECO:0007669"/>
    <property type="project" value="UniProtKB-KW"/>
</dbReference>
<evidence type="ECO:0000256" key="2">
    <source>
        <dbReference type="ARBA" id="ARBA00005217"/>
    </source>
</evidence>
<dbReference type="SMART" id="SM00729">
    <property type="entry name" value="Elp3"/>
    <property type="match status" value="1"/>
</dbReference>
<reference evidence="18 19" key="1">
    <citation type="submission" date="2023-10" db="EMBL/GenBank/DDBJ databases">
        <title>Comparative genomics analysis reveals potential genetic determinants of host preference in Cryptosporidium xiaoi.</title>
        <authorList>
            <person name="Xiao L."/>
            <person name="Li J."/>
        </authorList>
    </citation>
    <scope>NUCLEOTIDE SEQUENCE [LARGE SCALE GENOMIC DNA]</scope>
    <source>
        <strain evidence="18 19">52996</strain>
    </source>
</reference>
<evidence type="ECO:0000256" key="12">
    <source>
        <dbReference type="ARBA" id="ARBA00023014"/>
    </source>
</evidence>
<dbReference type="GO" id="GO:0002926">
    <property type="term" value="P:tRNA wobble base 5-methoxycarbonylmethyl-2-thiouridinylation"/>
    <property type="evidence" value="ECO:0007669"/>
    <property type="project" value="TreeGrafter"/>
</dbReference>
<keyword evidence="11" id="KW-0408">Iron</keyword>
<feature type="domain" description="Elp3/MiaA/NifB-like radical SAM core" evidence="17">
    <location>
        <begin position="183"/>
        <end position="488"/>
    </location>
</feature>
<dbReference type="InterPro" id="IPR016181">
    <property type="entry name" value="Acyl_CoA_acyltransferase"/>
</dbReference>
<name>A0AAV9XTK1_9CRYT</name>
<evidence type="ECO:0000256" key="13">
    <source>
        <dbReference type="ARBA" id="ARBA00023315"/>
    </source>
</evidence>
<evidence type="ECO:0000256" key="8">
    <source>
        <dbReference type="ARBA" id="ARBA00022694"/>
    </source>
</evidence>
<keyword evidence="7" id="KW-0949">S-adenosyl-L-methionine</keyword>
<evidence type="ECO:0000256" key="16">
    <source>
        <dbReference type="SAM" id="Phobius"/>
    </source>
</evidence>
<dbReference type="PANTHER" id="PTHR11135:SF2">
    <property type="entry name" value="ELONGATOR COMPLEX PROTEIN 3"/>
    <property type="match status" value="1"/>
</dbReference>
<dbReference type="Proteomes" id="UP001311799">
    <property type="component" value="Unassembled WGS sequence"/>
</dbReference>
<keyword evidence="19" id="KW-1185">Reference proteome</keyword>
<accession>A0AAV9XTK1</accession>
<dbReference type="GO" id="GO:0005737">
    <property type="term" value="C:cytoplasm"/>
    <property type="evidence" value="ECO:0007669"/>
    <property type="project" value="TreeGrafter"/>
</dbReference>
<keyword evidence="9" id="KW-0479">Metal-binding</keyword>
<comment type="pathway">
    <text evidence="2">tRNA modification.</text>
</comment>
<keyword evidence="16" id="KW-0812">Transmembrane</keyword>
<keyword evidence="13" id="KW-0012">Acyltransferase</keyword>
<dbReference type="EC" id="2.3.1.311" evidence="14"/>
<gene>
    <name evidence="18" type="ORF">RS030_81365</name>
</gene>
<dbReference type="InterPro" id="IPR058240">
    <property type="entry name" value="rSAM_sf"/>
</dbReference>
<evidence type="ECO:0000313" key="18">
    <source>
        <dbReference type="EMBL" id="KAK6587818.1"/>
    </source>
</evidence>
<dbReference type="SUPFAM" id="SSF55729">
    <property type="entry name" value="Acyl-CoA N-acyltransferases (Nat)"/>
    <property type="match status" value="1"/>
</dbReference>
<dbReference type="InterPro" id="IPR032432">
    <property type="entry name" value="Radical_SAM_C"/>
</dbReference>
<dbReference type="SFLD" id="SFLDG01086">
    <property type="entry name" value="elongater_protein-like"/>
    <property type="match status" value="1"/>
</dbReference>
<comment type="caution">
    <text evidence="18">The sequence shown here is derived from an EMBL/GenBank/DDBJ whole genome shotgun (WGS) entry which is preliminary data.</text>
</comment>
<comment type="similarity">
    <text evidence="3">Belongs to the ELP3 family.</text>
</comment>
<evidence type="ECO:0000259" key="17">
    <source>
        <dbReference type="SMART" id="SM00729"/>
    </source>
</evidence>
<proteinExistence type="inferred from homology"/>
<protein>
    <recommendedName>
        <fullName evidence="14">tRNA carboxymethyluridine synthase</fullName>
        <ecNumber evidence="14">2.3.1.311</ecNumber>
    </recommendedName>
</protein>
<dbReference type="SUPFAM" id="SSF102114">
    <property type="entry name" value="Radical SAM enzymes"/>
    <property type="match status" value="1"/>
</dbReference>
<dbReference type="InterPro" id="IPR007197">
    <property type="entry name" value="rSAM"/>
</dbReference>
<keyword evidence="16" id="KW-0472">Membrane</keyword>
<dbReference type="InterPro" id="IPR034687">
    <property type="entry name" value="ELP3-like"/>
</dbReference>